<organism evidence="18 19">
    <name type="scientific">Streptococcus equi subsp. equi</name>
    <dbReference type="NCBI Taxonomy" id="148942"/>
    <lineage>
        <taxon>Bacteria</taxon>
        <taxon>Bacillati</taxon>
        <taxon>Bacillota</taxon>
        <taxon>Bacilli</taxon>
        <taxon>Lactobacillales</taxon>
        <taxon>Streptococcaceae</taxon>
        <taxon>Streptococcus</taxon>
    </lineage>
</organism>
<dbReference type="UniPathway" id="UPA00219"/>
<dbReference type="InterPro" id="IPR018044">
    <property type="entry name" value="Peptidase_S11"/>
</dbReference>
<sequence length="411" mass="45410">MKKLIVTLAALMCLITNTSFAENFSVNSRQAIAVEMTTGKILYAKEAQQKAPIASLTKLLTVYLVLKEIKAGRLQWDSQVTLSEYALQLATDPDISNPAFEQRPYTIKELVESSLIISANSSAVALAEHIAGSEPTFVDMMKKQLEAWGIRDYLLVNASGLNNSMLKGHLYPGSQPDDENQMTARDLALIAQQLIQDFPELLTISSQPQLKWGEKDLPSSNLLLAGREMGRAGVDGLKTGTTSQAGQTMITTAVQDNMRVISVILHADQSDTDERARFVETNRLLDYCFDSYALEKLVAQNQVLPERLIVKQAAKQRLRVKASQTLTVVRPKDQTELSYSLRIKDKALKVPIRQNKKVGTLIYQDPKLIDSGYLAAPSAVAIVSAKSIPEKGKLSKLFDFFQKVIGILINP</sequence>
<keyword evidence="10" id="KW-0573">Peptidoglycan synthesis</keyword>
<feature type="chain" id="PRO_5017062047" description="serine-type D-Ala-D-Ala carboxypeptidase" evidence="16">
    <location>
        <begin position="22"/>
        <end position="411"/>
    </location>
</feature>
<dbReference type="Proteomes" id="UP000254461">
    <property type="component" value="Unassembled WGS sequence"/>
</dbReference>
<accession>A0A380JTZ0</accession>
<dbReference type="PANTHER" id="PTHR21581:SF11">
    <property type="entry name" value="D-ALANYL-D-ALANINE CARBOXYPEPTIDASE DACA"/>
    <property type="match status" value="1"/>
</dbReference>
<gene>
    <name evidence="18" type="primary">dacA_1</name>
    <name evidence="18" type="ORF">NCTC12092_01721</name>
</gene>
<feature type="domain" description="Peptidase S11 D-Ala-D-Ala carboxypeptidase A C-terminal" evidence="17">
    <location>
        <begin position="292"/>
        <end position="390"/>
    </location>
</feature>
<dbReference type="RefSeq" id="WP_115251313.1">
    <property type="nucleotide sequence ID" value="NZ_UHFF01000002.1"/>
</dbReference>
<keyword evidence="5 18" id="KW-0121">Carboxypeptidase</keyword>
<keyword evidence="6" id="KW-0645">Protease</keyword>
<evidence type="ECO:0000256" key="10">
    <source>
        <dbReference type="ARBA" id="ARBA00022984"/>
    </source>
</evidence>
<dbReference type="Gene3D" id="2.60.410.10">
    <property type="entry name" value="D-Ala-D-Ala carboxypeptidase, C-terminal domain"/>
    <property type="match status" value="1"/>
</dbReference>
<dbReference type="GO" id="GO:0071555">
    <property type="term" value="P:cell wall organization"/>
    <property type="evidence" value="ECO:0007669"/>
    <property type="project" value="UniProtKB-KW"/>
</dbReference>
<evidence type="ECO:0000256" key="11">
    <source>
        <dbReference type="ARBA" id="ARBA00023316"/>
    </source>
</evidence>
<dbReference type="GO" id="GO:0006508">
    <property type="term" value="P:proteolysis"/>
    <property type="evidence" value="ECO:0007669"/>
    <property type="project" value="UniProtKB-KW"/>
</dbReference>
<evidence type="ECO:0000313" key="19">
    <source>
        <dbReference type="Proteomes" id="UP000254461"/>
    </source>
</evidence>
<evidence type="ECO:0000256" key="14">
    <source>
        <dbReference type="PIRSR" id="PIRSR618044-2"/>
    </source>
</evidence>
<evidence type="ECO:0000256" key="13">
    <source>
        <dbReference type="PIRSR" id="PIRSR618044-1"/>
    </source>
</evidence>
<dbReference type="AlphaFoldDB" id="A0A380JTZ0"/>
<dbReference type="InterPro" id="IPR012907">
    <property type="entry name" value="Peptidase_S11_C"/>
</dbReference>
<evidence type="ECO:0000256" key="6">
    <source>
        <dbReference type="ARBA" id="ARBA00022670"/>
    </source>
</evidence>
<dbReference type="NCBIfam" id="NF038273">
    <property type="entry name" value="strep_PBP3"/>
    <property type="match status" value="1"/>
</dbReference>
<evidence type="ECO:0000313" key="18">
    <source>
        <dbReference type="EMBL" id="SUN48306.1"/>
    </source>
</evidence>
<feature type="binding site" evidence="14">
    <location>
        <position position="238"/>
    </location>
    <ligand>
        <name>substrate</name>
    </ligand>
</feature>
<dbReference type="InterPro" id="IPR001967">
    <property type="entry name" value="Peptidase_S11_N"/>
</dbReference>
<dbReference type="GO" id="GO:0008360">
    <property type="term" value="P:regulation of cell shape"/>
    <property type="evidence" value="ECO:0007669"/>
    <property type="project" value="UniProtKB-KW"/>
</dbReference>
<comment type="pathway">
    <text evidence="2">Cell wall biogenesis; peptidoglycan biosynthesis.</text>
</comment>
<dbReference type="PANTHER" id="PTHR21581">
    <property type="entry name" value="D-ALANYL-D-ALANINE CARBOXYPEPTIDASE"/>
    <property type="match status" value="1"/>
</dbReference>
<comment type="function">
    <text evidence="1">Removes C-terminal D-alanyl residues from sugar-peptide cell wall precursors.</text>
</comment>
<keyword evidence="11" id="KW-0961">Cell wall biogenesis/degradation</keyword>
<dbReference type="InterPro" id="IPR037167">
    <property type="entry name" value="Peptidase_S11_C_sf"/>
</dbReference>
<keyword evidence="9" id="KW-0133">Cell shape</keyword>
<evidence type="ECO:0000259" key="17">
    <source>
        <dbReference type="SMART" id="SM00936"/>
    </source>
</evidence>
<name>A0A380JTZ0_9STRE</name>
<comment type="catalytic activity">
    <reaction evidence="12">
        <text>Preferential cleavage: (Ac)2-L-Lys-D-Ala-|-D-Ala. Also transpeptidation of peptidyl-alanyl moieties that are N-acyl substituents of D-alanine.</text>
        <dbReference type="EC" id="3.4.16.4"/>
    </reaction>
</comment>
<dbReference type="Pfam" id="PF00768">
    <property type="entry name" value="Peptidase_S11"/>
    <property type="match status" value="1"/>
</dbReference>
<evidence type="ECO:0000256" key="2">
    <source>
        <dbReference type="ARBA" id="ARBA00004752"/>
    </source>
</evidence>
<keyword evidence="7 16" id="KW-0732">Signal</keyword>
<dbReference type="Gene3D" id="3.40.710.10">
    <property type="entry name" value="DD-peptidase/beta-lactamase superfamily"/>
    <property type="match status" value="1"/>
</dbReference>
<evidence type="ECO:0000256" key="3">
    <source>
        <dbReference type="ARBA" id="ARBA00007164"/>
    </source>
</evidence>
<evidence type="ECO:0000256" key="16">
    <source>
        <dbReference type="SAM" id="SignalP"/>
    </source>
</evidence>
<dbReference type="SUPFAM" id="SSF56601">
    <property type="entry name" value="beta-lactamase/transpeptidase-like"/>
    <property type="match status" value="1"/>
</dbReference>
<evidence type="ECO:0000256" key="5">
    <source>
        <dbReference type="ARBA" id="ARBA00022645"/>
    </source>
</evidence>
<dbReference type="EC" id="3.4.16.4" evidence="4"/>
<comment type="similarity">
    <text evidence="3 15">Belongs to the peptidase S11 family.</text>
</comment>
<dbReference type="SMART" id="SM00936">
    <property type="entry name" value="PBP5_C"/>
    <property type="match status" value="1"/>
</dbReference>
<keyword evidence="8 18" id="KW-0378">Hydrolase</keyword>
<evidence type="ECO:0000256" key="8">
    <source>
        <dbReference type="ARBA" id="ARBA00022801"/>
    </source>
</evidence>
<evidence type="ECO:0000256" key="1">
    <source>
        <dbReference type="ARBA" id="ARBA00003217"/>
    </source>
</evidence>
<evidence type="ECO:0000256" key="7">
    <source>
        <dbReference type="ARBA" id="ARBA00022729"/>
    </source>
</evidence>
<feature type="signal peptide" evidence="16">
    <location>
        <begin position="1"/>
        <end position="21"/>
    </location>
</feature>
<reference evidence="18 19" key="1">
    <citation type="submission" date="2018-06" db="EMBL/GenBank/DDBJ databases">
        <authorList>
            <consortium name="Pathogen Informatics"/>
            <person name="Doyle S."/>
        </authorList>
    </citation>
    <scope>NUCLEOTIDE SEQUENCE [LARGE SCALE GENOMIC DNA]</scope>
    <source>
        <strain evidence="18 19">NCTC12092</strain>
    </source>
</reference>
<dbReference type="InterPro" id="IPR015956">
    <property type="entry name" value="Peniciliin-bd_prot_C_sf"/>
</dbReference>
<dbReference type="InterPro" id="IPR012338">
    <property type="entry name" value="Beta-lactam/transpept-like"/>
</dbReference>
<dbReference type="SUPFAM" id="SSF69189">
    <property type="entry name" value="Penicillin-binding protein associated domain"/>
    <property type="match status" value="1"/>
</dbReference>
<evidence type="ECO:0000256" key="9">
    <source>
        <dbReference type="ARBA" id="ARBA00022960"/>
    </source>
</evidence>
<evidence type="ECO:0000256" key="12">
    <source>
        <dbReference type="ARBA" id="ARBA00034000"/>
    </source>
</evidence>
<feature type="active site" description="Proton acceptor" evidence="13">
    <location>
        <position position="58"/>
    </location>
</feature>
<proteinExistence type="inferred from homology"/>
<feature type="active site" description="Acyl-ester intermediate" evidence="13">
    <location>
        <position position="55"/>
    </location>
</feature>
<evidence type="ECO:0000256" key="15">
    <source>
        <dbReference type="RuleBase" id="RU004016"/>
    </source>
</evidence>
<feature type="active site" evidence="13">
    <location>
        <position position="118"/>
    </location>
</feature>
<dbReference type="PRINTS" id="PR00725">
    <property type="entry name" value="DADACBPTASE1"/>
</dbReference>
<dbReference type="GO" id="GO:0009002">
    <property type="term" value="F:serine-type D-Ala-D-Ala carboxypeptidase activity"/>
    <property type="evidence" value="ECO:0007669"/>
    <property type="project" value="UniProtKB-EC"/>
</dbReference>
<dbReference type="EMBL" id="UHFF01000002">
    <property type="protein sequence ID" value="SUN48306.1"/>
    <property type="molecule type" value="Genomic_DNA"/>
</dbReference>
<dbReference type="GO" id="GO:0009252">
    <property type="term" value="P:peptidoglycan biosynthetic process"/>
    <property type="evidence" value="ECO:0007669"/>
    <property type="project" value="UniProtKB-UniPathway"/>
</dbReference>
<protein>
    <recommendedName>
        <fullName evidence="4">serine-type D-Ala-D-Ala carboxypeptidase</fullName>
        <ecNumber evidence="4">3.4.16.4</ecNumber>
    </recommendedName>
</protein>
<evidence type="ECO:0000256" key="4">
    <source>
        <dbReference type="ARBA" id="ARBA00012448"/>
    </source>
</evidence>